<keyword evidence="2" id="KW-1185">Reference proteome</keyword>
<evidence type="ECO:0000313" key="2">
    <source>
        <dbReference type="Proteomes" id="UP001595799"/>
    </source>
</evidence>
<organism evidence="1 2">
    <name type="scientific">Fodinicurvata halophila</name>
    <dbReference type="NCBI Taxonomy" id="1419723"/>
    <lineage>
        <taxon>Bacteria</taxon>
        <taxon>Pseudomonadati</taxon>
        <taxon>Pseudomonadota</taxon>
        <taxon>Alphaproteobacteria</taxon>
        <taxon>Rhodospirillales</taxon>
        <taxon>Rhodovibrionaceae</taxon>
        <taxon>Fodinicurvata</taxon>
    </lineage>
</organism>
<dbReference type="PANTHER" id="PTHR33986:SF15">
    <property type="entry name" value="MITOCHONDRIAL FISSION PROTEIN ELM1"/>
    <property type="match status" value="1"/>
</dbReference>
<dbReference type="InterPro" id="IPR009367">
    <property type="entry name" value="Elm1-like"/>
</dbReference>
<proteinExistence type="predicted"/>
<dbReference type="EMBL" id="JBHSCW010000003">
    <property type="protein sequence ID" value="MFC4351369.1"/>
    <property type="molecule type" value="Genomic_DNA"/>
</dbReference>
<evidence type="ECO:0000313" key="1">
    <source>
        <dbReference type="EMBL" id="MFC4351369.1"/>
    </source>
</evidence>
<reference evidence="2" key="1">
    <citation type="journal article" date="2019" name="Int. J. Syst. Evol. Microbiol.">
        <title>The Global Catalogue of Microorganisms (GCM) 10K type strain sequencing project: providing services to taxonomists for standard genome sequencing and annotation.</title>
        <authorList>
            <consortium name="The Broad Institute Genomics Platform"/>
            <consortium name="The Broad Institute Genome Sequencing Center for Infectious Disease"/>
            <person name="Wu L."/>
            <person name="Ma J."/>
        </authorList>
    </citation>
    <scope>NUCLEOTIDE SEQUENCE [LARGE SCALE GENOMIC DNA]</scope>
    <source>
        <strain evidence="2">CECT 8472</strain>
    </source>
</reference>
<name>A0ABV8UK13_9PROT</name>
<dbReference type="RefSeq" id="WP_382421704.1">
    <property type="nucleotide sequence ID" value="NZ_JBHSCW010000003.1"/>
</dbReference>
<sequence>MTAVSSHPGTAPRVWLVIGDKLGDNAQVEVVAEALGWPVERRNLRFRQRYIYGKPRFRPSLYHIDERNSDALEPPWPDLVLTIGRRPSMAALWIKRQSGGRTKLVIIGRPKKYIDEFDLVIGTPQYRLPQRDNIVNMDLPLMRADSQRLESEGEDWRDVMETLPRPITAVLVGGQTRPFRFDTAAAEDLLHRVTQTPGTAEGTLYITTSRRTPEKVVRMLESSLPGNARFFRWESGRSDNPYYGLLAWADRFVVTGDSISMMVEVARLGRPLAIYPLPYRRSPVVTFYERMTGLLHGNTSWRWLGEFLSDHGLIGYPRRLTDLHDRLVTQGRAVILGAPFIAPPSLVDRDLEQAAHAIRGLFTET</sequence>
<dbReference type="PANTHER" id="PTHR33986">
    <property type="entry name" value="OS02G0535700 PROTEIN"/>
    <property type="match status" value="1"/>
</dbReference>
<accession>A0ABV8UK13</accession>
<dbReference type="Pfam" id="PF06258">
    <property type="entry name" value="Mito_fiss_Elm1"/>
    <property type="match status" value="1"/>
</dbReference>
<protein>
    <submittedName>
        <fullName evidence="1">Mitochondrial fission ELM1 family protein</fullName>
    </submittedName>
</protein>
<gene>
    <name evidence="1" type="ORF">ACFOW6_07425</name>
</gene>
<comment type="caution">
    <text evidence="1">The sequence shown here is derived from an EMBL/GenBank/DDBJ whole genome shotgun (WGS) entry which is preliminary data.</text>
</comment>
<dbReference type="Proteomes" id="UP001595799">
    <property type="component" value="Unassembled WGS sequence"/>
</dbReference>